<evidence type="ECO:0000313" key="2">
    <source>
        <dbReference type="EMBL" id="MBD2768446.1"/>
    </source>
</evidence>
<organism evidence="2 3">
    <name type="scientific">Hymenobacter montanus</name>
    <dbReference type="NCBI Taxonomy" id="2771359"/>
    <lineage>
        <taxon>Bacteria</taxon>
        <taxon>Pseudomonadati</taxon>
        <taxon>Bacteroidota</taxon>
        <taxon>Cytophagia</taxon>
        <taxon>Cytophagales</taxon>
        <taxon>Hymenobacteraceae</taxon>
        <taxon>Hymenobacter</taxon>
    </lineage>
</organism>
<protein>
    <submittedName>
        <fullName evidence="2">Uncharacterized protein</fullName>
    </submittedName>
</protein>
<evidence type="ECO:0000313" key="3">
    <source>
        <dbReference type="Proteomes" id="UP000612233"/>
    </source>
</evidence>
<dbReference type="RefSeq" id="WP_191005262.1">
    <property type="nucleotide sequence ID" value="NZ_JACXAD010000011.1"/>
</dbReference>
<proteinExistence type="predicted"/>
<keyword evidence="3" id="KW-1185">Reference proteome</keyword>
<feature type="region of interest" description="Disordered" evidence="1">
    <location>
        <begin position="67"/>
        <end position="86"/>
    </location>
</feature>
<comment type="caution">
    <text evidence="2">The sequence shown here is derived from an EMBL/GenBank/DDBJ whole genome shotgun (WGS) entry which is preliminary data.</text>
</comment>
<dbReference type="AlphaFoldDB" id="A0A927GJT5"/>
<accession>A0A927GJT5</accession>
<name>A0A927GJT5_9BACT</name>
<dbReference type="Proteomes" id="UP000612233">
    <property type="component" value="Unassembled WGS sequence"/>
</dbReference>
<feature type="compositionally biased region" description="Pro residues" evidence="1">
    <location>
        <begin position="76"/>
        <end position="86"/>
    </location>
</feature>
<evidence type="ECO:0000256" key="1">
    <source>
        <dbReference type="SAM" id="MobiDB-lite"/>
    </source>
</evidence>
<sequence>MPKPGNSRWAAHARPIITKVIRENPEADEKQLRQLISEQYPYGIREHHPYKQWLLEVRAQLNLRFRGKVTRDKPPKNLPPTPLFQP</sequence>
<reference evidence="2" key="1">
    <citation type="submission" date="2020-09" db="EMBL/GenBank/DDBJ databases">
        <authorList>
            <person name="Kim M.K."/>
        </authorList>
    </citation>
    <scope>NUCLEOTIDE SEQUENCE</scope>
    <source>
        <strain evidence="2">BT664</strain>
    </source>
</reference>
<dbReference type="EMBL" id="JACXAD010000011">
    <property type="protein sequence ID" value="MBD2768446.1"/>
    <property type="molecule type" value="Genomic_DNA"/>
</dbReference>
<gene>
    <name evidence="2" type="ORF">IC235_11150</name>
</gene>